<comment type="caution">
    <text evidence="9">The sequence shown here is derived from an EMBL/GenBank/DDBJ whole genome shotgun (WGS) entry which is preliminary data.</text>
</comment>
<sequence>MNKTRILKRSLLAVAVAATTSQAHAAGFQLNAQSATGIGRAFAGDAVIADNASSMARNPATMALFDKTSLSLGFEAIITDISVKDAQGFSQDAGGYVPLPGYDDVGGTSIAPNIHLIVPVNDKFAWGVNAYSNFGTSTDFSGSDYWNNSAFGGETDILSMNIGLSGSYRLNEQWSFGAGLDIIYGKGTIRRGAQELNLPPAVQLVNIQDADGWGVGFNVGTVYELNENNRFGLSYRYSPEIEAEDDHGQKLTLPLPDMAEFSGYHRINETAFAVHYSVQWIGWSAFDKIDFENLDPTRSLAGIPDGTYSKPYEWQDGWHFAIGGTWYLNDKVTLRTGYMHDTSAQDEITSISVPDSDRNWISAGATYHFSDDSNMDFGITYLIGSDEAVSEEGGAVLATTRADAILVGLQYSHSF</sequence>
<evidence type="ECO:0000313" key="10">
    <source>
        <dbReference type="Proteomes" id="UP000318242"/>
    </source>
</evidence>
<keyword evidence="5 8" id="KW-0732">Signal</keyword>
<comment type="subcellular location">
    <subcellularLocation>
        <location evidence="1">Cell outer membrane</location>
        <topology evidence="1">Multi-pass membrane protein</topology>
    </subcellularLocation>
</comment>
<dbReference type="RefSeq" id="WP_141272131.1">
    <property type="nucleotide sequence ID" value="NZ_BJLH01000014.1"/>
</dbReference>
<dbReference type="GO" id="GO:0009279">
    <property type="term" value="C:cell outer membrane"/>
    <property type="evidence" value="ECO:0007669"/>
    <property type="project" value="UniProtKB-SubCell"/>
</dbReference>
<dbReference type="PANTHER" id="PTHR35093">
    <property type="entry name" value="OUTER MEMBRANE PROTEIN NMB0088-RELATED"/>
    <property type="match status" value="1"/>
</dbReference>
<dbReference type="InterPro" id="IPR005017">
    <property type="entry name" value="OMPP1/FadL/TodX"/>
</dbReference>
<protein>
    <submittedName>
        <fullName evidence="9">Long-chain fatty acid transporter</fullName>
    </submittedName>
</protein>
<evidence type="ECO:0000256" key="1">
    <source>
        <dbReference type="ARBA" id="ARBA00004571"/>
    </source>
</evidence>
<gene>
    <name evidence="9" type="ORF">VCO01S_29770</name>
</gene>
<evidence type="ECO:0000256" key="4">
    <source>
        <dbReference type="ARBA" id="ARBA00022692"/>
    </source>
</evidence>
<evidence type="ECO:0000256" key="7">
    <source>
        <dbReference type="ARBA" id="ARBA00023237"/>
    </source>
</evidence>
<name>A0A4Y3ISD6_9VIBR</name>
<dbReference type="GO" id="GO:0015483">
    <property type="term" value="F:long-chain fatty acid transporting porin activity"/>
    <property type="evidence" value="ECO:0007669"/>
    <property type="project" value="TreeGrafter"/>
</dbReference>
<dbReference type="AlphaFoldDB" id="A0A4Y3ISD6"/>
<keyword evidence="6" id="KW-0472">Membrane</keyword>
<keyword evidence="3" id="KW-1134">Transmembrane beta strand</keyword>
<dbReference type="SUPFAM" id="SSF56935">
    <property type="entry name" value="Porins"/>
    <property type="match status" value="1"/>
</dbReference>
<accession>A0A4Y3ISD6</accession>
<dbReference type="Pfam" id="PF03349">
    <property type="entry name" value="Toluene_X"/>
    <property type="match status" value="1"/>
</dbReference>
<keyword evidence="10" id="KW-1185">Reference proteome</keyword>
<dbReference type="EMBL" id="BJLH01000014">
    <property type="protein sequence ID" value="GEA61784.1"/>
    <property type="molecule type" value="Genomic_DNA"/>
</dbReference>
<dbReference type="PANTHER" id="PTHR35093:SF1">
    <property type="entry name" value="OUTER MEMBRANE LONG-CHAIN FATTY ACID RECEPTOR FADL FAMILY"/>
    <property type="match status" value="1"/>
</dbReference>
<feature type="signal peptide" evidence="8">
    <location>
        <begin position="1"/>
        <end position="25"/>
    </location>
</feature>
<dbReference type="Proteomes" id="UP000318242">
    <property type="component" value="Unassembled WGS sequence"/>
</dbReference>
<evidence type="ECO:0000313" key="9">
    <source>
        <dbReference type="EMBL" id="GEA61784.1"/>
    </source>
</evidence>
<comment type="similarity">
    <text evidence="2">Belongs to the OmpP1/FadL family.</text>
</comment>
<proteinExistence type="inferred from homology"/>
<keyword evidence="7" id="KW-0998">Cell outer membrane</keyword>
<evidence type="ECO:0000256" key="3">
    <source>
        <dbReference type="ARBA" id="ARBA00022452"/>
    </source>
</evidence>
<evidence type="ECO:0000256" key="8">
    <source>
        <dbReference type="SAM" id="SignalP"/>
    </source>
</evidence>
<organism evidence="9 10">
    <name type="scientific">Vibrio comitans NBRC 102076</name>
    <dbReference type="NCBI Taxonomy" id="1219078"/>
    <lineage>
        <taxon>Bacteria</taxon>
        <taxon>Pseudomonadati</taxon>
        <taxon>Pseudomonadota</taxon>
        <taxon>Gammaproteobacteria</taxon>
        <taxon>Vibrionales</taxon>
        <taxon>Vibrionaceae</taxon>
        <taxon>Vibrio</taxon>
    </lineage>
</organism>
<dbReference type="OrthoDB" id="19849at2"/>
<feature type="chain" id="PRO_5021491615" evidence="8">
    <location>
        <begin position="26"/>
        <end position="415"/>
    </location>
</feature>
<dbReference type="Gene3D" id="2.40.160.60">
    <property type="entry name" value="Outer membrane protein transport protein (OMPP1/FadL/TodX)"/>
    <property type="match status" value="1"/>
</dbReference>
<evidence type="ECO:0000256" key="6">
    <source>
        <dbReference type="ARBA" id="ARBA00023136"/>
    </source>
</evidence>
<evidence type="ECO:0000256" key="2">
    <source>
        <dbReference type="ARBA" id="ARBA00008163"/>
    </source>
</evidence>
<evidence type="ECO:0000256" key="5">
    <source>
        <dbReference type="ARBA" id="ARBA00022729"/>
    </source>
</evidence>
<reference evidence="9 10" key="1">
    <citation type="submission" date="2019-06" db="EMBL/GenBank/DDBJ databases">
        <title>Whole genome shotgun sequence of Vibrio comitans NBRC 102076.</title>
        <authorList>
            <person name="Hosoyama A."/>
            <person name="Uohara A."/>
            <person name="Ohji S."/>
            <person name="Ichikawa N."/>
        </authorList>
    </citation>
    <scope>NUCLEOTIDE SEQUENCE [LARGE SCALE GENOMIC DNA]</scope>
    <source>
        <strain evidence="9 10">NBRC 102076</strain>
    </source>
</reference>
<keyword evidence="4" id="KW-0812">Transmembrane</keyword>